<reference evidence="3" key="1">
    <citation type="submission" date="2025-08" db="UniProtKB">
        <authorList>
            <consortium name="RefSeq"/>
        </authorList>
    </citation>
    <scope>IDENTIFICATION</scope>
    <source>
        <tissue evidence="3">Muscle</tissue>
    </source>
</reference>
<feature type="region of interest" description="Disordered" evidence="1">
    <location>
        <begin position="1"/>
        <end position="213"/>
    </location>
</feature>
<gene>
    <name evidence="3" type="primary">LOC120323305</name>
</gene>
<accession>A0A7R5KKH2</accession>
<feature type="compositionally biased region" description="Low complexity" evidence="1">
    <location>
        <begin position="113"/>
        <end position="123"/>
    </location>
</feature>
<feature type="compositionally biased region" description="Basic and acidic residues" evidence="1">
    <location>
        <begin position="173"/>
        <end position="187"/>
    </location>
</feature>
<evidence type="ECO:0000256" key="1">
    <source>
        <dbReference type="SAM" id="MobiDB-lite"/>
    </source>
</evidence>
<evidence type="ECO:0000313" key="3">
    <source>
        <dbReference type="RefSeq" id="XP_039237487.1"/>
    </source>
</evidence>
<dbReference type="RefSeq" id="XP_039237487.1">
    <property type="nucleotide sequence ID" value="XM_039381553.1"/>
</dbReference>
<feature type="compositionally biased region" description="Basic residues" evidence="1">
    <location>
        <begin position="150"/>
        <end position="159"/>
    </location>
</feature>
<proteinExistence type="predicted"/>
<dbReference type="AlphaFoldDB" id="A0A7R5KKH2"/>
<evidence type="ECO:0000313" key="2">
    <source>
        <dbReference type="Proteomes" id="UP000504627"/>
    </source>
</evidence>
<dbReference type="InParanoid" id="A0A7R5KKH2"/>
<feature type="compositionally biased region" description="Basic and acidic residues" evidence="1">
    <location>
        <begin position="75"/>
        <end position="84"/>
    </location>
</feature>
<dbReference type="Proteomes" id="UP000504627">
    <property type="component" value="Unplaced"/>
</dbReference>
<organism evidence="2 3">
    <name type="scientific">Pipra filicauda</name>
    <name type="common">Wire-tailed manakin</name>
    <dbReference type="NCBI Taxonomy" id="649802"/>
    <lineage>
        <taxon>Eukaryota</taxon>
        <taxon>Metazoa</taxon>
        <taxon>Chordata</taxon>
        <taxon>Craniata</taxon>
        <taxon>Vertebrata</taxon>
        <taxon>Euteleostomi</taxon>
        <taxon>Archelosauria</taxon>
        <taxon>Archosauria</taxon>
        <taxon>Dinosauria</taxon>
        <taxon>Saurischia</taxon>
        <taxon>Theropoda</taxon>
        <taxon>Coelurosauria</taxon>
        <taxon>Aves</taxon>
        <taxon>Neognathae</taxon>
        <taxon>Neoaves</taxon>
        <taxon>Telluraves</taxon>
        <taxon>Australaves</taxon>
        <taxon>Passeriformes</taxon>
        <taxon>Pipridae</taxon>
        <taxon>Pipra</taxon>
    </lineage>
</organism>
<sequence>MHRRGRARAGSGTPKSPAPRCCLRARRRLRAALPSPARAGRQPAAFPRLPERTPAASQPPRLGEAAHSPFPAGIHECRSASGRESRRRRRSRGARAEQQQQLPHSRPLRAERAAGMPRPARAAQSNAGQRGGRQRPRAANGGAAPDPRRPPRPAGRRVRPGYPPPPPAQAQGERIERQRETKGERGRQTFQPHQRSGSDSPLTPGKNARWNKE</sequence>
<dbReference type="GeneID" id="120323305"/>
<protein>
    <submittedName>
        <fullName evidence="3">Translation initiation factor IF-2-like</fullName>
    </submittedName>
</protein>
<keyword evidence="2" id="KW-1185">Reference proteome</keyword>
<feature type="compositionally biased region" description="Polar residues" evidence="1">
    <location>
        <begin position="188"/>
        <end position="201"/>
    </location>
</feature>
<name>A0A7R5KKH2_9PASS</name>